<evidence type="ECO:0000256" key="2">
    <source>
        <dbReference type="ARBA" id="ARBA00022448"/>
    </source>
</evidence>
<comment type="similarity">
    <text evidence="1 9">Belongs to the complex I NDUFS4 subunit family.</text>
</comment>
<proteinExistence type="inferred from homology"/>
<name>A0AA40ERK9_9PEZI</name>
<comment type="subcellular location">
    <subcellularLocation>
        <location evidence="9">Mitochondrion inner membrane</location>
        <topology evidence="9">Peripheral membrane protein</topology>
        <orientation evidence="9">Matrix side</orientation>
    </subcellularLocation>
</comment>
<keyword evidence="4 9" id="KW-0999">Mitochondrion inner membrane</keyword>
<protein>
    <recommendedName>
        <fullName evidence="9">NADH dehydrogenase [ubiquinone] iron-sulfur protein 4, mitochondrial</fullName>
    </recommendedName>
</protein>
<dbReference type="Proteomes" id="UP001172155">
    <property type="component" value="Unassembled WGS sequence"/>
</dbReference>
<keyword evidence="8 9" id="KW-0472">Membrane</keyword>
<accession>A0AA40ERK9</accession>
<dbReference type="InterPro" id="IPR006885">
    <property type="entry name" value="NADH_UbQ_FeS_4_mit-like"/>
</dbReference>
<dbReference type="GO" id="GO:0005743">
    <property type="term" value="C:mitochondrial inner membrane"/>
    <property type="evidence" value="ECO:0007669"/>
    <property type="project" value="UniProtKB-SubCell"/>
</dbReference>
<keyword evidence="5 9" id="KW-0809">Transit peptide</keyword>
<evidence type="ECO:0000313" key="12">
    <source>
        <dbReference type="Proteomes" id="UP001172155"/>
    </source>
</evidence>
<comment type="caution">
    <text evidence="11">The sequence shown here is derived from an EMBL/GenBank/DDBJ whole genome shotgun (WGS) entry which is preliminary data.</text>
</comment>
<keyword evidence="6 9" id="KW-0249">Electron transport</keyword>
<evidence type="ECO:0000256" key="4">
    <source>
        <dbReference type="ARBA" id="ARBA00022792"/>
    </source>
</evidence>
<feature type="region of interest" description="Disordered" evidence="10">
    <location>
        <begin position="53"/>
        <end position="81"/>
    </location>
</feature>
<dbReference type="EMBL" id="JAUKUD010000005">
    <property type="protein sequence ID" value="KAK0744201.1"/>
    <property type="molecule type" value="Genomic_DNA"/>
</dbReference>
<evidence type="ECO:0000256" key="6">
    <source>
        <dbReference type="ARBA" id="ARBA00022982"/>
    </source>
</evidence>
<dbReference type="Gene3D" id="3.30.160.190">
    <property type="entry name" value="atu1810 like domain"/>
    <property type="match status" value="1"/>
</dbReference>
<keyword evidence="2 9" id="KW-0813">Transport</keyword>
<evidence type="ECO:0000256" key="5">
    <source>
        <dbReference type="ARBA" id="ARBA00022946"/>
    </source>
</evidence>
<dbReference type="AlphaFoldDB" id="A0AA40ERK9"/>
<evidence type="ECO:0000256" key="1">
    <source>
        <dbReference type="ARBA" id="ARBA00005882"/>
    </source>
</evidence>
<comment type="function">
    <text evidence="9">Accessory subunit of the mitochondrial membrane respiratory chain NADH dehydrogenase (Complex I), that is believed not to be involved in catalysis. Complex I functions in the transfer of electrons from NADH to the respiratory chain. The immediate electron acceptor for the enzyme is believed to be ubiquinone.</text>
</comment>
<evidence type="ECO:0000256" key="7">
    <source>
        <dbReference type="ARBA" id="ARBA00023128"/>
    </source>
</evidence>
<keyword evidence="12" id="KW-1185">Reference proteome</keyword>
<dbReference type="PANTHER" id="PTHR12219">
    <property type="entry name" value="NADH-UBIQUINONE OXIDOREDUCTASE"/>
    <property type="match status" value="1"/>
</dbReference>
<dbReference type="FunFam" id="3.30.160.190:FF:000001">
    <property type="entry name" value="NADH-ubiquinone oxidoreductase 21 kDa subunit mitochondrial"/>
    <property type="match status" value="1"/>
</dbReference>
<keyword evidence="7 9" id="KW-0496">Mitochondrion</keyword>
<dbReference type="Pfam" id="PF04800">
    <property type="entry name" value="NDUS4"/>
    <property type="match status" value="1"/>
</dbReference>
<dbReference type="InterPro" id="IPR038532">
    <property type="entry name" value="NDUFS4-like_sf"/>
</dbReference>
<reference evidence="11" key="1">
    <citation type="submission" date="2023-06" db="EMBL/GenBank/DDBJ databases">
        <title>Genome-scale phylogeny and comparative genomics of the fungal order Sordariales.</title>
        <authorList>
            <consortium name="Lawrence Berkeley National Laboratory"/>
            <person name="Hensen N."/>
            <person name="Bonometti L."/>
            <person name="Westerberg I."/>
            <person name="Brannstrom I.O."/>
            <person name="Guillou S."/>
            <person name="Cros-Aarteil S."/>
            <person name="Calhoun S."/>
            <person name="Haridas S."/>
            <person name="Kuo A."/>
            <person name="Mondo S."/>
            <person name="Pangilinan J."/>
            <person name="Riley R."/>
            <person name="LaButti K."/>
            <person name="Andreopoulos B."/>
            <person name="Lipzen A."/>
            <person name="Chen C."/>
            <person name="Yanf M."/>
            <person name="Daum C."/>
            <person name="Ng V."/>
            <person name="Clum A."/>
            <person name="Steindorff A."/>
            <person name="Ohm R."/>
            <person name="Martin F."/>
            <person name="Silar P."/>
            <person name="Natvig D."/>
            <person name="Lalanne C."/>
            <person name="Gautier V."/>
            <person name="Ament-velasquez S.L."/>
            <person name="Kruys A."/>
            <person name="Hutchinson M.I."/>
            <person name="Powell A.J."/>
            <person name="Barry K."/>
            <person name="Miller A.N."/>
            <person name="Grigoriev I.V."/>
            <person name="Debuchy R."/>
            <person name="Gladieux P."/>
            <person name="Thoren M.H."/>
            <person name="Johannesson H."/>
        </authorList>
    </citation>
    <scope>NUCLEOTIDE SEQUENCE</scope>
    <source>
        <strain evidence="11">SMH3187-1</strain>
    </source>
</reference>
<evidence type="ECO:0000256" key="9">
    <source>
        <dbReference type="RuleBase" id="RU367010"/>
    </source>
</evidence>
<organism evidence="11 12">
    <name type="scientific">Schizothecium vesticola</name>
    <dbReference type="NCBI Taxonomy" id="314040"/>
    <lineage>
        <taxon>Eukaryota</taxon>
        <taxon>Fungi</taxon>
        <taxon>Dikarya</taxon>
        <taxon>Ascomycota</taxon>
        <taxon>Pezizomycotina</taxon>
        <taxon>Sordariomycetes</taxon>
        <taxon>Sordariomycetidae</taxon>
        <taxon>Sordariales</taxon>
        <taxon>Schizotheciaceae</taxon>
        <taxon>Schizothecium</taxon>
    </lineage>
</organism>
<evidence type="ECO:0000313" key="11">
    <source>
        <dbReference type="EMBL" id="KAK0744201.1"/>
    </source>
</evidence>
<evidence type="ECO:0000256" key="10">
    <source>
        <dbReference type="SAM" id="MobiDB-lite"/>
    </source>
</evidence>
<dbReference type="GO" id="GO:0022900">
    <property type="term" value="P:electron transport chain"/>
    <property type="evidence" value="ECO:0007669"/>
    <property type="project" value="InterPro"/>
</dbReference>
<sequence length="214" mass="23624">MASLRSSSSTTARLLLLRGASQRILPVPVTRRFESSSSSSNVPAPAAVPALKKEHSFSSTPVRNHPDYSIQPDKATSTYSPVPKYVQDGSEDILPAGMLSGAPNELQARTVCIYQPAKPATQSGTAATGKWRMDWDVLPKGHRWENQLMGWQSSGDAMQGTHLNFKSKEDAVAFAEKQGYEYFVQEPNVRHFTPKAYANNFLYSPGKLKHIRTK</sequence>
<evidence type="ECO:0000256" key="3">
    <source>
        <dbReference type="ARBA" id="ARBA00022660"/>
    </source>
</evidence>
<gene>
    <name evidence="11" type="ORF">B0T18DRAFT_431326</name>
</gene>
<dbReference type="PANTHER" id="PTHR12219:SF8">
    <property type="entry name" value="NADH DEHYDROGENASE [UBIQUINONE] IRON-SULFUR PROTEIN 4, MITOCHONDRIAL"/>
    <property type="match status" value="1"/>
</dbReference>
<evidence type="ECO:0000256" key="8">
    <source>
        <dbReference type="ARBA" id="ARBA00023136"/>
    </source>
</evidence>
<keyword evidence="3 9" id="KW-0679">Respiratory chain</keyword>